<dbReference type="Proteomes" id="UP001199469">
    <property type="component" value="Unassembled WGS sequence"/>
</dbReference>
<protein>
    <submittedName>
        <fullName evidence="2">DUF5685 family protein</fullName>
    </submittedName>
</protein>
<dbReference type="Pfam" id="PF18937">
    <property type="entry name" value="DUF5685"/>
    <property type="match status" value="1"/>
</dbReference>
<keyword evidence="3" id="KW-1185">Reference proteome</keyword>
<comment type="caution">
    <text evidence="2">The sequence shown here is derived from an EMBL/GenBank/DDBJ whole genome shotgun (WGS) entry which is preliminary data.</text>
</comment>
<name>A0ABS8PHG7_9PSEU</name>
<organism evidence="2 3">
    <name type="scientific">Actinomycetospora endophytica</name>
    <dbReference type="NCBI Taxonomy" id="2291215"/>
    <lineage>
        <taxon>Bacteria</taxon>
        <taxon>Bacillati</taxon>
        <taxon>Actinomycetota</taxon>
        <taxon>Actinomycetes</taxon>
        <taxon>Pseudonocardiales</taxon>
        <taxon>Pseudonocardiaceae</taxon>
        <taxon>Actinomycetospora</taxon>
    </lineage>
</organism>
<feature type="region of interest" description="Disordered" evidence="1">
    <location>
        <begin position="281"/>
        <end position="301"/>
    </location>
</feature>
<reference evidence="2 3" key="1">
    <citation type="submission" date="2021-11" db="EMBL/GenBank/DDBJ databases">
        <title>Draft genome sequence of Actinomycetospora sp. SF1 isolated from the rhizosphere soil.</title>
        <authorList>
            <person name="Duangmal K."/>
            <person name="Chantavorakit T."/>
        </authorList>
    </citation>
    <scope>NUCLEOTIDE SEQUENCE [LARGE SCALE GENOMIC DNA]</scope>
    <source>
        <strain evidence="2 3">TBRC 5722</strain>
    </source>
</reference>
<dbReference type="InterPro" id="IPR043740">
    <property type="entry name" value="DUF5685"/>
</dbReference>
<accession>A0ABS8PHG7</accession>
<evidence type="ECO:0000313" key="2">
    <source>
        <dbReference type="EMBL" id="MCD2197717.1"/>
    </source>
</evidence>
<dbReference type="EMBL" id="JAJNDB010000009">
    <property type="protein sequence ID" value="MCD2197717.1"/>
    <property type="molecule type" value="Genomic_DNA"/>
</dbReference>
<evidence type="ECO:0000256" key="1">
    <source>
        <dbReference type="SAM" id="MobiDB-lite"/>
    </source>
</evidence>
<feature type="compositionally biased region" description="Low complexity" evidence="1">
    <location>
        <begin position="313"/>
        <end position="331"/>
    </location>
</feature>
<evidence type="ECO:0000313" key="3">
    <source>
        <dbReference type="Proteomes" id="UP001199469"/>
    </source>
</evidence>
<feature type="compositionally biased region" description="Acidic residues" evidence="1">
    <location>
        <begin position="349"/>
        <end position="363"/>
    </location>
</feature>
<proteinExistence type="predicted"/>
<feature type="region of interest" description="Disordered" evidence="1">
    <location>
        <begin position="313"/>
        <end position="372"/>
    </location>
</feature>
<sequence length="439" mass="44806">MFGFLRPCRHHLSPELHARWSEHLCGLCLTLRDEAGQLARATTHVDALVVSVLAEAQGVGGRRRAGPCPLRGMRAAPVVVGVGARLAASTALLLASDAVADHVADGDGPFARHPAALAGSRVATTWSRAGSRTASGVGFDPADLLAVPARQREAESGLVVGLESVTAPTEAAVGSALAHTATLAGRPENAEPLDEAGRLLGRLAHLLDAVADLDDDAAHGRWNPLAATGTSRAIALDRCRDAVAGIRAALRRVSFAREGATARKLAHQLLVHEAGRAVERTAAGVGGSGHSARTARSSPSWVTNGPFVPFVPFGPATAGTTTAGAGTTTGAEPPERPLPPWDPSAPTDPADEPGDDPGPDDEAPERPSHPPRGLLGGCAAAAGLCCTGQLCCSDEFVGPWSGRPRNAWCGSCADTCSCGCDCCDCCSDGDGCCDCCDCS</sequence>
<gene>
    <name evidence="2" type="ORF">LQ327_30540</name>
</gene>